<proteinExistence type="predicted"/>
<protein>
    <submittedName>
        <fullName evidence="1">Uncharacterized protein</fullName>
    </submittedName>
</protein>
<evidence type="ECO:0000313" key="2">
    <source>
        <dbReference type="Proteomes" id="UP000199361"/>
    </source>
</evidence>
<accession>A0A1I0LVV1</accession>
<dbReference type="EMBL" id="FOHX01000032">
    <property type="protein sequence ID" value="SEU47839.1"/>
    <property type="molecule type" value="Genomic_DNA"/>
</dbReference>
<dbReference type="Proteomes" id="UP000199361">
    <property type="component" value="Unassembled WGS sequence"/>
</dbReference>
<dbReference type="RefSeq" id="WP_091094345.1">
    <property type="nucleotide sequence ID" value="NZ_FOHX01000032.1"/>
</dbReference>
<dbReference type="AlphaFoldDB" id="A0A1I0LVV1"/>
<name>A0A1I0LVV1_9ACTN</name>
<organism evidence="1 2">
    <name type="scientific">Nonomuraea wenchangensis</name>
    <dbReference type="NCBI Taxonomy" id="568860"/>
    <lineage>
        <taxon>Bacteria</taxon>
        <taxon>Bacillati</taxon>
        <taxon>Actinomycetota</taxon>
        <taxon>Actinomycetes</taxon>
        <taxon>Streptosporangiales</taxon>
        <taxon>Streptosporangiaceae</taxon>
        <taxon>Nonomuraea</taxon>
    </lineage>
</organism>
<reference evidence="1 2" key="1">
    <citation type="submission" date="2016-10" db="EMBL/GenBank/DDBJ databases">
        <authorList>
            <person name="de Groot N.N."/>
        </authorList>
    </citation>
    <scope>NUCLEOTIDE SEQUENCE [LARGE SCALE GENOMIC DNA]</scope>
    <source>
        <strain evidence="1 2">CGMCC 4.5598</strain>
    </source>
</reference>
<evidence type="ECO:0000313" key="1">
    <source>
        <dbReference type="EMBL" id="SEU47839.1"/>
    </source>
</evidence>
<keyword evidence="2" id="KW-1185">Reference proteome</keyword>
<dbReference type="STRING" id="568860.SAMN05421811_13219"/>
<sequence>MSARATPDLLTATTRDKTRRTDLHGLIFDLLVNPNLVSVQGAGGRVLLSDRYSLCDLTTLRLPADGGRISLDCLPGVPADGTYTWRRSGPPDLLYRGILADLAARWARLTQPSRTPRPDHNAGSAA</sequence>
<gene>
    <name evidence="1" type="ORF">SAMN05421811_13219</name>
</gene>